<dbReference type="AlphaFoldDB" id="E6Q0Q3"/>
<evidence type="ECO:0000256" key="1">
    <source>
        <dbReference type="SAM" id="Phobius"/>
    </source>
</evidence>
<dbReference type="EMBL" id="CABO01000005">
    <property type="protein sequence ID" value="CBI00763.1"/>
    <property type="molecule type" value="Genomic_DNA"/>
</dbReference>
<feature type="transmembrane region" description="Helical" evidence="1">
    <location>
        <begin position="75"/>
        <end position="95"/>
    </location>
</feature>
<feature type="transmembrane region" description="Helical" evidence="1">
    <location>
        <begin position="148"/>
        <end position="171"/>
    </location>
</feature>
<proteinExistence type="predicted"/>
<feature type="transmembrane region" description="Helical" evidence="1">
    <location>
        <begin position="191"/>
        <end position="214"/>
    </location>
</feature>
<gene>
    <name evidence="2" type="ORF">CARN4_0109</name>
</gene>
<accession>E6Q0Q3</accession>
<protein>
    <recommendedName>
        <fullName evidence="3">Zinc-ribbon domain-containing protein</fullName>
    </recommendedName>
</protein>
<organism evidence="2">
    <name type="scientific">mine drainage metagenome</name>
    <dbReference type="NCBI Taxonomy" id="410659"/>
    <lineage>
        <taxon>unclassified sequences</taxon>
        <taxon>metagenomes</taxon>
        <taxon>ecological metagenomes</taxon>
    </lineage>
</organism>
<comment type="caution">
    <text evidence="2">The sequence shown here is derived from an EMBL/GenBank/DDBJ whole genome shotgun (WGS) entry which is preliminary data.</text>
</comment>
<evidence type="ECO:0000313" key="2">
    <source>
        <dbReference type="EMBL" id="CBI00763.1"/>
    </source>
</evidence>
<keyword evidence="1" id="KW-1133">Transmembrane helix</keyword>
<sequence>MRDCISCNATLPDDAAFCSLCGHSQNRVDDVDAESSVGGASRQAWFFNPEAGRAVAATAYAAQGVVSTLGIEKTLALIGGLFAVVGCVTPVISANGPPSAAAFMAQYSSPSLFRLGMPGVLVLVLAIVLGVAPFLLRPSRAITFAGIGLSAIVLTNLLSAWFLVATLQYTFQSFQSAQVMAQSSPFGAGGVGVDVGAGFYLTLVGFVLLFSSYVRSASA</sequence>
<name>E6Q0Q3_9ZZZZ</name>
<evidence type="ECO:0008006" key="3">
    <source>
        <dbReference type="Google" id="ProtNLM"/>
    </source>
</evidence>
<keyword evidence="1" id="KW-0812">Transmembrane</keyword>
<reference evidence="2" key="1">
    <citation type="submission" date="2009-10" db="EMBL/GenBank/DDBJ databases">
        <title>Diversity of trophic interactions inside an arsenic-rich microbial ecosystem.</title>
        <authorList>
            <person name="Bertin P.N."/>
            <person name="Heinrich-Salmeron A."/>
            <person name="Pelletier E."/>
            <person name="Goulhen-Chollet F."/>
            <person name="Arsene-Ploetze F."/>
            <person name="Gallien S."/>
            <person name="Calteau A."/>
            <person name="Vallenet D."/>
            <person name="Casiot C."/>
            <person name="Chane-Woon-Ming B."/>
            <person name="Giloteaux L."/>
            <person name="Barakat M."/>
            <person name="Bonnefoy V."/>
            <person name="Bruneel O."/>
            <person name="Chandler M."/>
            <person name="Cleiss J."/>
            <person name="Duran R."/>
            <person name="Elbaz-Poulichet F."/>
            <person name="Fonknechten N."/>
            <person name="Lauga B."/>
            <person name="Mornico D."/>
            <person name="Ortet P."/>
            <person name="Schaeffer C."/>
            <person name="Siguier P."/>
            <person name="Alexander Thil Smith A."/>
            <person name="Van Dorsselaer A."/>
            <person name="Weissenbach J."/>
            <person name="Medigue C."/>
            <person name="Le Paslier D."/>
        </authorList>
    </citation>
    <scope>NUCLEOTIDE SEQUENCE</scope>
</reference>
<feature type="transmembrane region" description="Helical" evidence="1">
    <location>
        <begin position="115"/>
        <end position="136"/>
    </location>
</feature>
<keyword evidence="1" id="KW-0472">Membrane</keyword>